<dbReference type="GO" id="GO:0009254">
    <property type="term" value="P:peptidoglycan turnover"/>
    <property type="evidence" value="ECO:0007669"/>
    <property type="project" value="UniProtKB-UniRule"/>
</dbReference>
<dbReference type="NCBIfam" id="NF007148">
    <property type="entry name" value="PRK09585.3-2"/>
    <property type="match status" value="1"/>
</dbReference>
<keyword evidence="1 2" id="KW-0808">Transferase</keyword>
<dbReference type="InterPro" id="IPR043129">
    <property type="entry name" value="ATPase_NBD"/>
</dbReference>
<dbReference type="AlphaFoldDB" id="A0A938Y3G5"/>
<dbReference type="GO" id="GO:0016301">
    <property type="term" value="F:kinase activity"/>
    <property type="evidence" value="ECO:0007669"/>
    <property type="project" value="UniProtKB-KW"/>
</dbReference>
<comment type="pathway">
    <text evidence="1">Cell wall biogenesis; peptidoglycan recycling.</text>
</comment>
<dbReference type="HAMAP" id="MF_01270">
    <property type="entry name" value="AnhMurNAc_kinase"/>
    <property type="match status" value="1"/>
</dbReference>
<comment type="similarity">
    <text evidence="1">Belongs to the anhydro-N-acetylmuramic acid kinase family.</text>
</comment>
<proteinExistence type="inferred from homology"/>
<sequence length="406" mass="43879">MARIQGAASYKEKQHHLLIGLMSGTSLDGVDAALVSIETDKHETIQKVRLEQFYYLPYSDALRQQVMLLCSPETARVDQLTVTHYGLAEWYAYAVQQLLRQAGVAADQVDAICMHGQTVWHVAGNTQFPGPEGETSVRASLQIGELSTVMERTGIPVVGNFRARDLAAGGEGAPLVPYADLILFRDEQKGRLLQNIGGIANVTVIPAAAADEHIFAFDTGPGNMVIDELVKEGTAGRLRFDEGGKIAASGRVSTELLEIYLADAYYQLQPPKSTGREVYGKAFVDRFRAEGHKKGLSFEDMVATATALTAKTIAQAFERFVFPLVPIDQLIVSGGGAHNETMLGMLKAELPKHIVVMTSAQFGIPDDAKEAIAFAILGHETLMGRPSNVPSVTGASRPVILGNICW</sequence>
<reference evidence="2" key="1">
    <citation type="submission" date="2021-01" db="EMBL/GenBank/DDBJ databases">
        <title>Genomic Encyclopedia of Type Strains, Phase IV (KMG-IV): sequencing the most valuable type-strain genomes for metagenomic binning, comparative biology and taxonomic classification.</title>
        <authorList>
            <person name="Goeker M."/>
        </authorList>
    </citation>
    <scope>NUCLEOTIDE SEQUENCE</scope>
    <source>
        <strain evidence="2">DSM 25523</strain>
    </source>
</reference>
<dbReference type="RefSeq" id="WP_204519347.1">
    <property type="nucleotide sequence ID" value="NZ_BAABIN010000037.1"/>
</dbReference>
<comment type="function">
    <text evidence="1">Catalyzes the specific phosphorylation of 1,6-anhydro-N-acetylmuramic acid (anhMurNAc) with the simultaneous cleavage of the 1,6-anhydro ring, generating MurNAc-6-P. Is required for the utilization of anhMurNAc either imported from the medium or derived from its own cell wall murein, and thus plays a role in cell wall recycling.</text>
</comment>
<evidence type="ECO:0000256" key="1">
    <source>
        <dbReference type="HAMAP-Rule" id="MF_01270"/>
    </source>
</evidence>
<comment type="pathway">
    <text evidence="1">Amino-sugar metabolism; 1,6-anhydro-N-acetylmuramate degradation.</text>
</comment>
<dbReference type="Gene3D" id="3.30.420.40">
    <property type="match status" value="2"/>
</dbReference>
<dbReference type="SUPFAM" id="SSF53067">
    <property type="entry name" value="Actin-like ATPase domain"/>
    <property type="match status" value="1"/>
</dbReference>
<dbReference type="GO" id="GO:0097175">
    <property type="term" value="P:1,6-anhydro-N-acetyl-beta-muramic acid catabolic process"/>
    <property type="evidence" value="ECO:0007669"/>
    <property type="project" value="UniProtKB-UniRule"/>
</dbReference>
<evidence type="ECO:0000313" key="3">
    <source>
        <dbReference type="Proteomes" id="UP000717624"/>
    </source>
</evidence>
<organism evidence="2 3">
    <name type="scientific">Brevibacillus fulvus</name>
    <dbReference type="NCBI Taxonomy" id="1125967"/>
    <lineage>
        <taxon>Bacteria</taxon>
        <taxon>Bacillati</taxon>
        <taxon>Bacillota</taxon>
        <taxon>Bacilli</taxon>
        <taxon>Bacillales</taxon>
        <taxon>Paenibacillaceae</taxon>
        <taxon>Brevibacillus</taxon>
    </lineage>
</organism>
<name>A0A938Y3G5_9BACL</name>
<dbReference type="PANTHER" id="PTHR30605:SF0">
    <property type="entry name" value="ANHYDRO-N-ACETYLMURAMIC ACID KINASE"/>
    <property type="match status" value="1"/>
</dbReference>
<dbReference type="Pfam" id="PF03702">
    <property type="entry name" value="AnmK"/>
    <property type="match status" value="1"/>
</dbReference>
<dbReference type="EC" id="2.7.1.170" evidence="1"/>
<dbReference type="GO" id="GO:0005524">
    <property type="term" value="F:ATP binding"/>
    <property type="evidence" value="ECO:0007669"/>
    <property type="project" value="UniProtKB-UniRule"/>
</dbReference>
<dbReference type="EMBL" id="JAFBEB010000013">
    <property type="protein sequence ID" value="MBM7591659.1"/>
    <property type="molecule type" value="Genomic_DNA"/>
</dbReference>
<comment type="caution">
    <text evidence="2">The sequence shown here is derived from an EMBL/GenBank/DDBJ whole genome shotgun (WGS) entry which is preliminary data.</text>
</comment>
<dbReference type="GO" id="GO:0006040">
    <property type="term" value="P:amino sugar metabolic process"/>
    <property type="evidence" value="ECO:0007669"/>
    <property type="project" value="InterPro"/>
</dbReference>
<keyword evidence="1" id="KW-0119">Carbohydrate metabolism</keyword>
<dbReference type="InterPro" id="IPR005338">
    <property type="entry name" value="Anhydro_N_Ac-Mur_kinase"/>
</dbReference>
<protein>
    <recommendedName>
        <fullName evidence="1">Anhydro-N-acetylmuramic acid kinase</fullName>
        <ecNumber evidence="1">2.7.1.170</ecNumber>
    </recommendedName>
    <alternativeName>
        <fullName evidence="1">AnhMurNAc kinase</fullName>
    </alternativeName>
</protein>
<comment type="catalytic activity">
    <reaction evidence="1">
        <text>1,6-anhydro-N-acetyl-beta-muramate + ATP + H2O = N-acetyl-D-muramate 6-phosphate + ADP + H(+)</text>
        <dbReference type="Rhea" id="RHEA:24952"/>
        <dbReference type="ChEBI" id="CHEBI:15377"/>
        <dbReference type="ChEBI" id="CHEBI:15378"/>
        <dbReference type="ChEBI" id="CHEBI:30616"/>
        <dbReference type="ChEBI" id="CHEBI:58690"/>
        <dbReference type="ChEBI" id="CHEBI:58722"/>
        <dbReference type="ChEBI" id="CHEBI:456216"/>
        <dbReference type="EC" id="2.7.1.170"/>
    </reaction>
</comment>
<keyword evidence="1 2" id="KW-0418">Kinase</keyword>
<evidence type="ECO:0000313" key="2">
    <source>
        <dbReference type="EMBL" id="MBM7591659.1"/>
    </source>
</evidence>
<keyword evidence="3" id="KW-1185">Reference proteome</keyword>
<dbReference type="CDD" id="cd24050">
    <property type="entry name" value="ASKHA_NBD_ANMK"/>
    <property type="match status" value="1"/>
</dbReference>
<accession>A0A938Y3G5</accession>
<gene>
    <name evidence="1" type="primary">anmK</name>
    <name evidence="2" type="ORF">JOD01_003310</name>
</gene>
<dbReference type="GO" id="GO:0016773">
    <property type="term" value="F:phosphotransferase activity, alcohol group as acceptor"/>
    <property type="evidence" value="ECO:0007669"/>
    <property type="project" value="UniProtKB-UniRule"/>
</dbReference>
<keyword evidence="1" id="KW-0547">Nucleotide-binding</keyword>
<keyword evidence="1" id="KW-0067">ATP-binding</keyword>
<dbReference type="PANTHER" id="PTHR30605">
    <property type="entry name" value="ANHYDRO-N-ACETYLMURAMIC ACID KINASE"/>
    <property type="match status" value="1"/>
</dbReference>
<dbReference type="Proteomes" id="UP000717624">
    <property type="component" value="Unassembled WGS sequence"/>
</dbReference>
<feature type="binding site" evidence="1">
    <location>
        <begin position="24"/>
        <end position="31"/>
    </location>
    <ligand>
        <name>ATP</name>
        <dbReference type="ChEBI" id="CHEBI:30616"/>
    </ligand>
</feature>